<organism evidence="3 4">
    <name type="scientific">Serinicoccus hydrothermalis</name>
    <dbReference type="NCBI Taxonomy" id="1758689"/>
    <lineage>
        <taxon>Bacteria</taxon>
        <taxon>Bacillati</taxon>
        <taxon>Actinomycetota</taxon>
        <taxon>Actinomycetes</taxon>
        <taxon>Micrococcales</taxon>
        <taxon>Ornithinimicrobiaceae</taxon>
        <taxon>Serinicoccus</taxon>
    </lineage>
</organism>
<protein>
    <recommendedName>
        <fullName evidence="5">DUF881 domain-containing protein</fullName>
    </recommendedName>
</protein>
<keyword evidence="4" id="KW-1185">Reference proteome</keyword>
<evidence type="ECO:0008006" key="5">
    <source>
        <dbReference type="Google" id="ProtNLM"/>
    </source>
</evidence>
<evidence type="ECO:0000256" key="2">
    <source>
        <dbReference type="SAM" id="MobiDB-lite"/>
    </source>
</evidence>
<dbReference type="EMBL" id="CP014989">
    <property type="protein sequence ID" value="ANS77791.1"/>
    <property type="molecule type" value="Genomic_DNA"/>
</dbReference>
<dbReference type="Gene3D" id="3.30.70.1880">
    <property type="entry name" value="Protein of unknown function DUF881"/>
    <property type="match status" value="1"/>
</dbReference>
<dbReference type="OrthoDB" id="3218134at2"/>
<dbReference type="GO" id="GO:0005886">
    <property type="term" value="C:plasma membrane"/>
    <property type="evidence" value="ECO:0007669"/>
    <property type="project" value="TreeGrafter"/>
</dbReference>
<proteinExistence type="inferred from homology"/>
<feature type="region of interest" description="Disordered" evidence="2">
    <location>
        <begin position="277"/>
        <end position="307"/>
    </location>
</feature>
<name>A0A1B1N8Q1_9MICO</name>
<dbReference type="PATRIC" id="fig|1758689.4.peg.399"/>
<evidence type="ECO:0000313" key="4">
    <source>
        <dbReference type="Proteomes" id="UP000092482"/>
    </source>
</evidence>
<dbReference type="KEGG" id="serj:SGUI_0395"/>
<evidence type="ECO:0000256" key="1">
    <source>
        <dbReference type="ARBA" id="ARBA00009108"/>
    </source>
</evidence>
<accession>A0A1B1N8Q1</accession>
<comment type="similarity">
    <text evidence="1">Belongs to the UPF0749 family.</text>
</comment>
<dbReference type="Proteomes" id="UP000092482">
    <property type="component" value="Chromosome"/>
</dbReference>
<dbReference type="InterPro" id="IPR010273">
    <property type="entry name" value="DUF881"/>
</dbReference>
<dbReference type="Pfam" id="PF05949">
    <property type="entry name" value="DUF881"/>
    <property type="match status" value="1"/>
</dbReference>
<dbReference type="PANTHER" id="PTHR37313:SF1">
    <property type="entry name" value="UPF0749 PROTEIN RV1823"/>
    <property type="match status" value="1"/>
</dbReference>
<reference evidence="3 4" key="1">
    <citation type="submission" date="2016-03" db="EMBL/GenBank/DDBJ databases">
        <title>Shallow-sea hydrothermal system.</title>
        <authorList>
            <person name="Tang K."/>
        </authorList>
    </citation>
    <scope>NUCLEOTIDE SEQUENCE [LARGE SCALE GENOMIC DNA]</scope>
    <source>
        <strain evidence="3 4">JLT9</strain>
    </source>
</reference>
<dbReference type="RefSeq" id="WP_066635605.1">
    <property type="nucleotide sequence ID" value="NZ_CP014989.1"/>
</dbReference>
<dbReference type="AlphaFoldDB" id="A0A1B1N8Q1"/>
<sequence length="307" mass="31477">MRLPRGHADPDPDPAASMALLEEVLDPPLGPGYHSAAQARTEQGLPASSGTRTWLMFGTTLVLGVLLTTAATTLRAPDPAEAAGRAQLVERIEEAERVGDERSLQVDALRAEVGELEQQALVADSGGSGEAIAAAAVSAGGVAVAGPGVRLTLHDADEPADDAPGEDAEPERINSRDLQLVVNGLWRAGAEAISVDGHRLTSTSAIRFAGQAIIVDFRGLTPPYDVLAIGPPEELMAELTTGATGAYLAEIDRQLGLTSDVSAAGEVTIGAADRLSTRVSSVVTGEPPTAPSPGGLPTAPSRGEEPR</sequence>
<dbReference type="STRING" id="1758689.SGUI_0395"/>
<dbReference type="PANTHER" id="PTHR37313">
    <property type="entry name" value="UPF0749 PROTEIN RV1825"/>
    <property type="match status" value="1"/>
</dbReference>
<evidence type="ECO:0000313" key="3">
    <source>
        <dbReference type="EMBL" id="ANS77791.1"/>
    </source>
</evidence>
<gene>
    <name evidence="3" type="ORF">SGUI_0395</name>
</gene>